<gene>
    <name evidence="3" type="ORF">O3P16_11820</name>
</gene>
<dbReference type="Proteomes" id="UP001210231">
    <property type="component" value="Unassembled WGS sequence"/>
</dbReference>
<dbReference type="EMBL" id="JAQGEF010000013">
    <property type="protein sequence ID" value="MDA3615499.1"/>
    <property type="molecule type" value="Genomic_DNA"/>
</dbReference>
<name>A0ABT4UKW3_9BACT</name>
<keyword evidence="2" id="KW-0472">Membrane</keyword>
<organism evidence="3 4">
    <name type="scientific">Polluticaenibacter yanchengensis</name>
    <dbReference type="NCBI Taxonomy" id="3014562"/>
    <lineage>
        <taxon>Bacteria</taxon>
        <taxon>Pseudomonadati</taxon>
        <taxon>Bacteroidota</taxon>
        <taxon>Chitinophagia</taxon>
        <taxon>Chitinophagales</taxon>
        <taxon>Chitinophagaceae</taxon>
        <taxon>Polluticaenibacter</taxon>
    </lineage>
</organism>
<dbReference type="RefSeq" id="WP_407031825.1">
    <property type="nucleotide sequence ID" value="NZ_JAQGEF010000013.1"/>
</dbReference>
<feature type="compositionally biased region" description="Polar residues" evidence="1">
    <location>
        <begin position="207"/>
        <end position="218"/>
    </location>
</feature>
<keyword evidence="2" id="KW-0812">Transmembrane</keyword>
<keyword evidence="2" id="KW-1133">Transmembrane helix</keyword>
<evidence type="ECO:0000256" key="1">
    <source>
        <dbReference type="SAM" id="MobiDB-lite"/>
    </source>
</evidence>
<evidence type="ECO:0000256" key="2">
    <source>
        <dbReference type="SAM" id="Phobius"/>
    </source>
</evidence>
<evidence type="ECO:0000313" key="4">
    <source>
        <dbReference type="Proteomes" id="UP001210231"/>
    </source>
</evidence>
<proteinExistence type="predicted"/>
<sequence length="306" mass="34244">MSFEQILVKFLYSHKTVTLEGIGTITINGTIPDADFINKNKNIPVEGVEFSYNSHAVTDEAFIDFFAKERKKIKPLALSDIESQLSLAKQLLNIGNPFEIYGIGYIVKQSSGNYILNPGYYINIDTLSGNESTTLKERVDLTEKKSILEEPMLNSKNNKRVNSKGLILTLLVIIILAGLVWVAWPFITNKLGGIQQLPPQTEVIPDSPTQSTVDSQQKVNTPVPVNNNDTNSVYNWKAIFRSVNGKEEAVKRQKLYSANSSVKLETADSVNFIFYAEVAGKYSDTNRIKDSVKKFFARPVTLQKIQ</sequence>
<evidence type="ECO:0000313" key="3">
    <source>
        <dbReference type="EMBL" id="MDA3615499.1"/>
    </source>
</evidence>
<comment type="caution">
    <text evidence="3">The sequence shown here is derived from an EMBL/GenBank/DDBJ whole genome shotgun (WGS) entry which is preliminary data.</text>
</comment>
<reference evidence="3 4" key="1">
    <citation type="submission" date="2022-12" db="EMBL/GenBank/DDBJ databases">
        <title>Chitinophagaceae gen. sp. nov., a new member of the family Chitinophagaceae, isolated from soil in a chemical factory.</title>
        <authorList>
            <person name="Ke Z."/>
        </authorList>
    </citation>
    <scope>NUCLEOTIDE SEQUENCE [LARGE SCALE GENOMIC DNA]</scope>
    <source>
        <strain evidence="3 4">LY-5</strain>
    </source>
</reference>
<feature type="region of interest" description="Disordered" evidence="1">
    <location>
        <begin position="202"/>
        <end position="226"/>
    </location>
</feature>
<keyword evidence="4" id="KW-1185">Reference proteome</keyword>
<accession>A0ABT4UKW3</accession>
<evidence type="ECO:0008006" key="5">
    <source>
        <dbReference type="Google" id="ProtNLM"/>
    </source>
</evidence>
<feature type="transmembrane region" description="Helical" evidence="2">
    <location>
        <begin position="166"/>
        <end position="187"/>
    </location>
</feature>
<protein>
    <recommendedName>
        <fullName evidence="5">CCDC81-like prokaryotic HU domain-containing protein</fullName>
    </recommendedName>
</protein>